<evidence type="ECO:0000313" key="2">
    <source>
        <dbReference type="EMBL" id="NYG99717.1"/>
    </source>
</evidence>
<feature type="transmembrane region" description="Helical" evidence="1">
    <location>
        <begin position="44"/>
        <end position="64"/>
    </location>
</feature>
<sequence length="156" mass="16233">MPEARSSLATGLGRVLVIVYAILALAAAGRSVSQIITRFDEAPIAFTLSALAAAVYIVATIALVAKGPVWNRVAWIAIGFELAGVIVIGAISLLAPQLLGLPDTNPFGRYSTVWSDFGAGYLCIPLVLPVLGLLWLRSRRAAGRDGAATSSSEVNA</sequence>
<dbReference type="AlphaFoldDB" id="A0A852YIH6"/>
<name>A0A852YIH6_9MICO</name>
<evidence type="ECO:0000256" key="1">
    <source>
        <dbReference type="SAM" id="Phobius"/>
    </source>
</evidence>
<proteinExistence type="predicted"/>
<evidence type="ECO:0000313" key="3">
    <source>
        <dbReference type="Proteomes" id="UP000553888"/>
    </source>
</evidence>
<gene>
    <name evidence="2" type="ORF">BJ979_002343</name>
</gene>
<organism evidence="2 3">
    <name type="scientific">Schumannella luteola</name>
    <dbReference type="NCBI Taxonomy" id="472059"/>
    <lineage>
        <taxon>Bacteria</taxon>
        <taxon>Bacillati</taxon>
        <taxon>Actinomycetota</taxon>
        <taxon>Actinomycetes</taxon>
        <taxon>Micrococcales</taxon>
        <taxon>Microbacteriaceae</taxon>
        <taxon>Schumannella</taxon>
    </lineage>
</organism>
<reference evidence="2 3" key="1">
    <citation type="submission" date="2020-07" db="EMBL/GenBank/DDBJ databases">
        <title>Sequencing the genomes of 1000 actinobacteria strains.</title>
        <authorList>
            <person name="Klenk H.-P."/>
        </authorList>
    </citation>
    <scope>NUCLEOTIDE SEQUENCE [LARGE SCALE GENOMIC DNA]</scope>
    <source>
        <strain evidence="2 3">DSM 23141</strain>
    </source>
</reference>
<keyword evidence="3" id="KW-1185">Reference proteome</keyword>
<accession>A0A852YIH6</accession>
<keyword evidence="1" id="KW-0812">Transmembrane</keyword>
<feature type="transmembrane region" description="Helical" evidence="1">
    <location>
        <begin position="76"/>
        <end position="99"/>
    </location>
</feature>
<protein>
    <recommendedName>
        <fullName evidence="4">Integral membrane protein</fullName>
    </recommendedName>
</protein>
<keyword evidence="1" id="KW-0472">Membrane</keyword>
<dbReference type="RefSeq" id="WP_179568078.1">
    <property type="nucleotide sequence ID" value="NZ_JACBZY010000001.1"/>
</dbReference>
<evidence type="ECO:0008006" key="4">
    <source>
        <dbReference type="Google" id="ProtNLM"/>
    </source>
</evidence>
<feature type="transmembrane region" description="Helical" evidence="1">
    <location>
        <begin position="119"/>
        <end position="136"/>
    </location>
</feature>
<dbReference type="Proteomes" id="UP000553888">
    <property type="component" value="Unassembled WGS sequence"/>
</dbReference>
<comment type="caution">
    <text evidence="2">The sequence shown here is derived from an EMBL/GenBank/DDBJ whole genome shotgun (WGS) entry which is preliminary data.</text>
</comment>
<keyword evidence="1" id="KW-1133">Transmembrane helix</keyword>
<dbReference type="EMBL" id="JACBZY010000001">
    <property type="protein sequence ID" value="NYG99717.1"/>
    <property type="molecule type" value="Genomic_DNA"/>
</dbReference>
<feature type="transmembrane region" description="Helical" evidence="1">
    <location>
        <begin position="12"/>
        <end position="32"/>
    </location>
</feature>